<evidence type="ECO:0000256" key="6">
    <source>
        <dbReference type="HAMAP-Rule" id="MF_02207"/>
    </source>
</evidence>
<dbReference type="GO" id="GO:0005737">
    <property type="term" value="C:cytoplasm"/>
    <property type="evidence" value="ECO:0007669"/>
    <property type="project" value="UniProtKB-SubCell"/>
</dbReference>
<dbReference type="Gene3D" id="3.30.420.40">
    <property type="match status" value="3"/>
</dbReference>
<dbReference type="NCBIfam" id="TIGR00904">
    <property type="entry name" value="mreB"/>
    <property type="match status" value="1"/>
</dbReference>
<name>A0A1M6KIG1_9FIRM</name>
<dbReference type="CDD" id="cd10225">
    <property type="entry name" value="ASKHA_NBD_MreB-like"/>
    <property type="match status" value="1"/>
</dbReference>
<feature type="binding site" evidence="6">
    <location>
        <begin position="161"/>
        <end position="163"/>
    </location>
    <ligand>
        <name>ATP</name>
        <dbReference type="ChEBI" id="CHEBI:30616"/>
    </ligand>
</feature>
<comment type="function">
    <text evidence="6">Forms membrane-associated dynamic filaments that are essential for cell shape determination. Acts by regulating cell wall synthesis and cell elongation, and thus cell shape. A feedback loop between cell geometry and MreB localization may maintain elongated cell shape by targeting cell wall growth to regions of negative cell wall curvature.</text>
</comment>
<dbReference type="Proteomes" id="UP000184052">
    <property type="component" value="Unassembled WGS sequence"/>
</dbReference>
<feature type="binding site" evidence="6">
    <location>
        <begin position="17"/>
        <end position="19"/>
    </location>
    <ligand>
        <name>ATP</name>
        <dbReference type="ChEBI" id="CHEBI:30616"/>
    </ligand>
</feature>
<keyword evidence="8" id="KW-1185">Reference proteome</keyword>
<feature type="binding site" evidence="6">
    <location>
        <begin position="209"/>
        <end position="212"/>
    </location>
    <ligand>
        <name>ATP</name>
        <dbReference type="ChEBI" id="CHEBI:30616"/>
    </ligand>
</feature>
<proteinExistence type="inferred from homology"/>
<comment type="subcellular location">
    <subcellularLocation>
        <location evidence="6">Cytoplasm</location>
    </subcellularLocation>
    <text evidence="6">Membrane-associated.</text>
</comment>
<protein>
    <recommendedName>
        <fullName evidence="6">Cell shape-determining protein MreB</fullName>
    </recommendedName>
</protein>
<comment type="similarity">
    <text evidence="5 6">Belongs to the FtsA/MreB family.</text>
</comment>
<dbReference type="Pfam" id="PF06723">
    <property type="entry name" value="MreB_Mbl"/>
    <property type="match status" value="1"/>
</dbReference>
<dbReference type="PRINTS" id="PR01652">
    <property type="entry name" value="SHAPEPROTEIN"/>
</dbReference>
<keyword evidence="1 6" id="KW-0963">Cytoplasm</keyword>
<dbReference type="EMBL" id="FQZL01000026">
    <property type="protein sequence ID" value="SHJ58679.1"/>
    <property type="molecule type" value="Genomic_DNA"/>
</dbReference>
<dbReference type="GO" id="GO:0008360">
    <property type="term" value="P:regulation of cell shape"/>
    <property type="evidence" value="ECO:0007669"/>
    <property type="project" value="UniProtKB-UniRule"/>
</dbReference>
<dbReference type="RefSeq" id="WP_073050288.1">
    <property type="nucleotide sequence ID" value="NZ_FQZL01000026.1"/>
</dbReference>
<reference evidence="7 8" key="1">
    <citation type="submission" date="2016-11" db="EMBL/GenBank/DDBJ databases">
        <authorList>
            <person name="Jaros S."/>
            <person name="Januszkiewicz K."/>
            <person name="Wedrychowicz H."/>
        </authorList>
    </citation>
    <scope>NUCLEOTIDE SEQUENCE [LARGE SCALE GENOMIC DNA]</scope>
    <source>
        <strain evidence="7 8">DSM 17477</strain>
    </source>
</reference>
<dbReference type="AlphaFoldDB" id="A0A1M6KIG1"/>
<evidence type="ECO:0000256" key="3">
    <source>
        <dbReference type="ARBA" id="ARBA00022840"/>
    </source>
</evidence>
<dbReference type="InterPro" id="IPR043129">
    <property type="entry name" value="ATPase_NBD"/>
</dbReference>
<sequence>MALFDGLSKKIGIDLGTANTLVYMKGKGVVIDEPSVVAVQRSTNKVIAIGADAKAMLDRTPEDIFTVRPLKDGVIADFTITQVMLRYFIKKTLKTFQLIKPVIVIGIPSKVTAVEKRAVEEAAESAGAKRAMLIEEPVAAAIGSGLDIYEPFGNMVIDIGGGTTDTAVISLGGIVESESLKLGGDAIDEAIKTYIRFKHNMLIGFKTSEEIKIEMGNVIDGIIDEDECIKDVTGRDLITGLPKTVKVTDDQIREAIKEPVEAIVASIKRVLEVTPPELAADISLNGITMTGGGALLRGLDKLITQETGIEATVSEDPLGCVARGTGVVVENLMKYKSIY</sequence>
<evidence type="ECO:0000256" key="5">
    <source>
        <dbReference type="ARBA" id="ARBA00023458"/>
    </source>
</evidence>
<accession>A0A1M6KIG1</accession>
<dbReference type="SUPFAM" id="SSF53067">
    <property type="entry name" value="Actin-like ATPase domain"/>
    <property type="match status" value="2"/>
</dbReference>
<dbReference type="InterPro" id="IPR004753">
    <property type="entry name" value="MreB"/>
</dbReference>
<evidence type="ECO:0000313" key="8">
    <source>
        <dbReference type="Proteomes" id="UP000184052"/>
    </source>
</evidence>
<organism evidence="7 8">
    <name type="scientific">Dethiosulfatibacter aminovorans DSM 17477</name>
    <dbReference type="NCBI Taxonomy" id="1121476"/>
    <lineage>
        <taxon>Bacteria</taxon>
        <taxon>Bacillati</taxon>
        <taxon>Bacillota</taxon>
        <taxon>Tissierellia</taxon>
        <taxon>Dethiosulfatibacter</taxon>
    </lineage>
</organism>
<dbReference type="PANTHER" id="PTHR42749:SF1">
    <property type="entry name" value="CELL SHAPE-DETERMINING PROTEIN MREB"/>
    <property type="match status" value="1"/>
</dbReference>
<evidence type="ECO:0000256" key="1">
    <source>
        <dbReference type="ARBA" id="ARBA00022490"/>
    </source>
</evidence>
<evidence type="ECO:0000256" key="2">
    <source>
        <dbReference type="ARBA" id="ARBA00022741"/>
    </source>
</evidence>
<dbReference type="NCBIfam" id="NF010539">
    <property type="entry name" value="PRK13927.1"/>
    <property type="match status" value="1"/>
</dbReference>
<dbReference type="GO" id="GO:0005524">
    <property type="term" value="F:ATP binding"/>
    <property type="evidence" value="ECO:0007669"/>
    <property type="project" value="UniProtKB-KW"/>
</dbReference>
<dbReference type="OrthoDB" id="9768127at2"/>
<feature type="binding site" evidence="6">
    <location>
        <begin position="292"/>
        <end position="295"/>
    </location>
    <ligand>
        <name>ATP</name>
        <dbReference type="ChEBI" id="CHEBI:30616"/>
    </ligand>
</feature>
<dbReference type="PANTHER" id="PTHR42749">
    <property type="entry name" value="CELL SHAPE-DETERMINING PROTEIN MREB"/>
    <property type="match status" value="1"/>
</dbReference>
<keyword evidence="2 6" id="KW-0547">Nucleotide-binding</keyword>
<dbReference type="InterPro" id="IPR056546">
    <property type="entry name" value="MreB_MamK-like"/>
</dbReference>
<dbReference type="GO" id="GO:0000902">
    <property type="term" value="P:cell morphogenesis"/>
    <property type="evidence" value="ECO:0007669"/>
    <property type="project" value="InterPro"/>
</dbReference>
<dbReference type="HAMAP" id="MF_02207">
    <property type="entry name" value="MreB"/>
    <property type="match status" value="1"/>
</dbReference>
<dbReference type="STRING" id="1121476.SAMN02745751_02902"/>
<evidence type="ECO:0000313" key="7">
    <source>
        <dbReference type="EMBL" id="SHJ58679.1"/>
    </source>
</evidence>
<evidence type="ECO:0000256" key="4">
    <source>
        <dbReference type="ARBA" id="ARBA00022960"/>
    </source>
</evidence>
<gene>
    <name evidence="6" type="primary">mreB</name>
    <name evidence="7" type="ORF">SAMN02745751_02902</name>
</gene>
<keyword evidence="4 6" id="KW-0133">Cell shape</keyword>
<comment type="subunit">
    <text evidence="6">Forms polymers.</text>
</comment>
<keyword evidence="3 6" id="KW-0067">ATP-binding</keyword>